<reference evidence="1 2" key="1">
    <citation type="submission" date="2014-12" db="EMBL/GenBank/DDBJ databases">
        <title>Genome sequencing of Brevundimonas nasdae TPW30.</title>
        <authorList>
            <person name="Tan P.W."/>
            <person name="Chan K.-G."/>
        </authorList>
    </citation>
    <scope>NUCLEOTIDE SEQUENCE [LARGE SCALE GENOMIC DNA]</scope>
    <source>
        <strain evidence="1 2">TPW30</strain>
    </source>
</reference>
<dbReference type="RefSeq" id="WP_039247602.1">
    <property type="nucleotide sequence ID" value="NZ_JWSY01000025.1"/>
</dbReference>
<proteinExistence type="predicted"/>
<name>A0A0B4DP81_9CAUL</name>
<sequence length="78" mass="8666">MAAGEPDLTLEEIDALIEAATAPKILIVAHWTWFLIQEAGRHLKTRNNGGLNYRGLDVWISSRTRIGTEAEAEFLAEC</sequence>
<organism evidence="1 2">
    <name type="scientific">Brevundimonas nasdae</name>
    <dbReference type="NCBI Taxonomy" id="172043"/>
    <lineage>
        <taxon>Bacteria</taxon>
        <taxon>Pseudomonadati</taxon>
        <taxon>Pseudomonadota</taxon>
        <taxon>Alphaproteobacteria</taxon>
        <taxon>Caulobacterales</taxon>
        <taxon>Caulobacteraceae</taxon>
        <taxon>Brevundimonas</taxon>
    </lineage>
</organism>
<dbReference type="AlphaFoldDB" id="A0A0B4DP81"/>
<accession>A0A0B4DP81</accession>
<comment type="caution">
    <text evidence="1">The sequence shown here is derived from an EMBL/GenBank/DDBJ whole genome shotgun (WGS) entry which is preliminary data.</text>
</comment>
<dbReference type="EMBL" id="JWSY01000025">
    <property type="protein sequence ID" value="KIC56058.1"/>
    <property type="molecule type" value="Genomic_DNA"/>
</dbReference>
<gene>
    <name evidence="1" type="ORF">RM53_13750</name>
</gene>
<evidence type="ECO:0000313" key="2">
    <source>
        <dbReference type="Proteomes" id="UP000031166"/>
    </source>
</evidence>
<dbReference type="Proteomes" id="UP000031166">
    <property type="component" value="Unassembled WGS sequence"/>
</dbReference>
<protein>
    <submittedName>
        <fullName evidence="1">Uncharacterized protein</fullName>
    </submittedName>
</protein>
<evidence type="ECO:0000313" key="1">
    <source>
        <dbReference type="EMBL" id="KIC56058.1"/>
    </source>
</evidence>